<comment type="caution">
    <text evidence="2">The sequence shown here is derived from an EMBL/GenBank/DDBJ whole genome shotgun (WGS) entry which is preliminary data.</text>
</comment>
<feature type="region of interest" description="Disordered" evidence="1">
    <location>
        <begin position="97"/>
        <end position="125"/>
    </location>
</feature>
<name>A0ABV0VGL5_9TELE</name>
<evidence type="ECO:0000313" key="2">
    <source>
        <dbReference type="EMBL" id="MEQ2256398.1"/>
    </source>
</evidence>
<accession>A0ABV0VGL5</accession>
<dbReference type="Proteomes" id="UP001482620">
    <property type="component" value="Unassembled WGS sequence"/>
</dbReference>
<keyword evidence="3" id="KW-1185">Reference proteome</keyword>
<reference evidence="2 3" key="1">
    <citation type="submission" date="2021-06" db="EMBL/GenBank/DDBJ databases">
        <authorList>
            <person name="Palmer J.M."/>
        </authorList>
    </citation>
    <scope>NUCLEOTIDE SEQUENCE [LARGE SCALE GENOMIC DNA]</scope>
    <source>
        <strain evidence="3">if_2019</strain>
        <tissue evidence="2">Muscle</tissue>
    </source>
</reference>
<gene>
    <name evidence="2" type="ORF">ILYODFUR_023786</name>
</gene>
<protein>
    <submittedName>
        <fullName evidence="2">Uncharacterized protein</fullName>
    </submittedName>
</protein>
<evidence type="ECO:0000256" key="1">
    <source>
        <dbReference type="SAM" id="MobiDB-lite"/>
    </source>
</evidence>
<dbReference type="EMBL" id="JAHRIQ010107026">
    <property type="protein sequence ID" value="MEQ2256398.1"/>
    <property type="molecule type" value="Genomic_DNA"/>
</dbReference>
<proteinExistence type="predicted"/>
<organism evidence="2 3">
    <name type="scientific">Ilyodon furcidens</name>
    <name type="common">goldbreast splitfin</name>
    <dbReference type="NCBI Taxonomy" id="33524"/>
    <lineage>
        <taxon>Eukaryota</taxon>
        <taxon>Metazoa</taxon>
        <taxon>Chordata</taxon>
        <taxon>Craniata</taxon>
        <taxon>Vertebrata</taxon>
        <taxon>Euteleostomi</taxon>
        <taxon>Actinopterygii</taxon>
        <taxon>Neopterygii</taxon>
        <taxon>Teleostei</taxon>
        <taxon>Neoteleostei</taxon>
        <taxon>Acanthomorphata</taxon>
        <taxon>Ovalentaria</taxon>
        <taxon>Atherinomorphae</taxon>
        <taxon>Cyprinodontiformes</taxon>
        <taxon>Goodeidae</taxon>
        <taxon>Ilyodon</taxon>
    </lineage>
</organism>
<evidence type="ECO:0000313" key="3">
    <source>
        <dbReference type="Proteomes" id="UP001482620"/>
    </source>
</evidence>
<sequence>MCNSDASDDATYSSTHVPLFVVSYLWLFSSSELKHNKGSPRSPLLPSPAKNKHPNLLAQTLNLLISITSLHRYNFTATFINSHDFLPLRPGRLQNVPPFPPCPFSAPPPPPPPLTAAPPSGPLLG</sequence>